<dbReference type="EMBL" id="JAWWNJ010000032">
    <property type="protein sequence ID" value="KAK7026375.1"/>
    <property type="molecule type" value="Genomic_DNA"/>
</dbReference>
<evidence type="ECO:0000313" key="6">
    <source>
        <dbReference type="Proteomes" id="UP001362999"/>
    </source>
</evidence>
<dbReference type="InterPro" id="IPR000719">
    <property type="entry name" value="Prot_kinase_dom"/>
</dbReference>
<accession>A0AAW0BI39</accession>
<keyword evidence="5" id="KW-0808">Transferase</keyword>
<dbReference type="InterPro" id="IPR051681">
    <property type="entry name" value="Ser/Thr_Kinases-Pseudokinases"/>
</dbReference>
<dbReference type="PANTHER" id="PTHR44329">
    <property type="entry name" value="SERINE/THREONINE-PROTEIN KINASE TNNI3K-RELATED"/>
    <property type="match status" value="1"/>
</dbReference>
<dbReference type="GO" id="GO:0004674">
    <property type="term" value="F:protein serine/threonine kinase activity"/>
    <property type="evidence" value="ECO:0007669"/>
    <property type="project" value="TreeGrafter"/>
</dbReference>
<keyword evidence="6" id="KW-1185">Reference proteome</keyword>
<evidence type="ECO:0000259" key="4">
    <source>
        <dbReference type="PROSITE" id="PS50011"/>
    </source>
</evidence>
<dbReference type="Gene3D" id="1.10.510.10">
    <property type="entry name" value="Transferase(Phosphotransferase) domain 1"/>
    <property type="match status" value="1"/>
</dbReference>
<sequence>MSYTDEPPLLPHISSYSWRFPVTSRITTALNCTNCLRFTLTVVDFARASHFNDLPRPNEHDFWYTIFNSEENFWLWEKEDEHELWRQFDQGLTRTSPAQQPTQFTSDIDDFLAHELQDYSKRISGVGRLSHLKSGVRHQFLTWLFIVMERFVNDATAISVCETIVTWRRFFRRYPVVPQDAHCDCDASILKDWVDLMLQVYTVTDLALMPWGSSCNCLDLELGSRSRTALATKGAETYPALYRLLFKMFIPAWPSILWVLFRMLKEDEAEPLGTFLSLLRSKENRDLFVWDCKDQQLLCRSQQNFGMGPLLLDWYRYLSEVDPQTWGVISSLTRVERRRLSVRHEPSLRIFAFTLMVTNSLNVPQPVAEAFNVDIYSEHWVQFSDIASPNYVKQPQLLPHSMRSEQFWSSSHLKTWLKMAARDRCFDILQVSEYTTLKRVHLISFILNNYETLQPLFAFYPATRCISSHSLEWLTSPRYVRGNSSSTALFFRSDLRELLKILKVEFKEFQQHTHNIVAHTWAVDLSSHAVQCLVYLTAGLVNSLQNRNVYDTFLAHRGTDAQHLLDLLQDLLDLEVFSVIRPLLFKAMWRLSRASSLYPRCFTLTGLHRVGTQVAGGGYGDIWKGLVRGQSVCVKMLRIFQESDIAMAVKEFGAEAIIWRQLCHPNVLPFFGLYYIDQRLCLISPWMQNGNIIEFLRANSPDTQKRFSMILDIASGLKYLHDQKTIRGDLKGINILVTPSERACIADFGLSIIVNAMTLRLTTSTIANRGGTARYHAPELFGETGVKTFASDIYAFGCVAYEIMTGELPFRKLSNDMQIMFCVFKGEHPDRLPSCTGTPALDKFWGLLETCWDGDKEKRPSADGITKRLIQAPIRAATTPVESADWDDQFTAKFRRSINMKPLLPSLNELERMIFGEKVAKECNECFPDRDQVQYNRSTENNSSDIGLSENSSATPHPLSTTGGLKRSLDDISSSDSGDESDLSVRGIKRAKARQ</sequence>
<reference evidence="5 6" key="1">
    <citation type="journal article" date="2024" name="J Genomics">
        <title>Draft genome sequencing and assembly of Favolaschia claudopus CIRM-BRFM 2984 isolated from oak limbs.</title>
        <authorList>
            <person name="Navarro D."/>
            <person name="Drula E."/>
            <person name="Chaduli D."/>
            <person name="Cazenave R."/>
            <person name="Ahrendt S."/>
            <person name="Wang J."/>
            <person name="Lipzen A."/>
            <person name="Daum C."/>
            <person name="Barry K."/>
            <person name="Grigoriev I.V."/>
            <person name="Favel A."/>
            <person name="Rosso M.N."/>
            <person name="Martin F."/>
        </authorList>
    </citation>
    <scope>NUCLEOTIDE SEQUENCE [LARGE SCALE GENOMIC DNA]</scope>
    <source>
        <strain evidence="5 6">CIRM-BRFM 2984</strain>
    </source>
</reference>
<dbReference type="PROSITE" id="PS50011">
    <property type="entry name" value="PROTEIN_KINASE_DOM"/>
    <property type="match status" value="1"/>
</dbReference>
<dbReference type="PANTHER" id="PTHR44329:SF298">
    <property type="entry name" value="MIXED LINEAGE KINASE DOMAIN-LIKE PROTEIN"/>
    <property type="match status" value="1"/>
</dbReference>
<evidence type="ECO:0000256" key="1">
    <source>
        <dbReference type="ARBA" id="ARBA00022741"/>
    </source>
</evidence>
<keyword evidence="2" id="KW-0067">ATP-binding</keyword>
<dbReference type="GO" id="GO:0005524">
    <property type="term" value="F:ATP binding"/>
    <property type="evidence" value="ECO:0007669"/>
    <property type="project" value="UniProtKB-KW"/>
</dbReference>
<evidence type="ECO:0000256" key="3">
    <source>
        <dbReference type="SAM" id="MobiDB-lite"/>
    </source>
</evidence>
<evidence type="ECO:0000256" key="2">
    <source>
        <dbReference type="ARBA" id="ARBA00022840"/>
    </source>
</evidence>
<comment type="caution">
    <text evidence="5">The sequence shown here is derived from an EMBL/GenBank/DDBJ whole genome shotgun (WGS) entry which is preliminary data.</text>
</comment>
<name>A0AAW0BI39_9AGAR</name>
<keyword evidence="1" id="KW-0547">Nucleotide-binding</keyword>
<feature type="compositionally biased region" description="Polar residues" evidence="3">
    <location>
        <begin position="934"/>
        <end position="963"/>
    </location>
</feature>
<organism evidence="5 6">
    <name type="scientific">Favolaschia claudopus</name>
    <dbReference type="NCBI Taxonomy" id="2862362"/>
    <lineage>
        <taxon>Eukaryota</taxon>
        <taxon>Fungi</taxon>
        <taxon>Dikarya</taxon>
        <taxon>Basidiomycota</taxon>
        <taxon>Agaricomycotina</taxon>
        <taxon>Agaricomycetes</taxon>
        <taxon>Agaricomycetidae</taxon>
        <taxon>Agaricales</taxon>
        <taxon>Marasmiineae</taxon>
        <taxon>Mycenaceae</taxon>
        <taxon>Favolaschia</taxon>
    </lineage>
</organism>
<proteinExistence type="predicted"/>
<feature type="domain" description="Protein kinase" evidence="4">
    <location>
        <begin position="608"/>
        <end position="874"/>
    </location>
</feature>
<dbReference type="Pfam" id="PF07714">
    <property type="entry name" value="PK_Tyr_Ser-Thr"/>
    <property type="match status" value="1"/>
</dbReference>
<dbReference type="InterPro" id="IPR001245">
    <property type="entry name" value="Ser-Thr/Tyr_kinase_cat_dom"/>
</dbReference>
<protein>
    <submittedName>
        <fullName evidence="5">Kinase domain-containing protein</fullName>
    </submittedName>
</protein>
<dbReference type="SUPFAM" id="SSF56112">
    <property type="entry name" value="Protein kinase-like (PK-like)"/>
    <property type="match status" value="1"/>
</dbReference>
<gene>
    <name evidence="5" type="ORF">R3P38DRAFT_1041443</name>
</gene>
<feature type="region of interest" description="Disordered" evidence="3">
    <location>
        <begin position="934"/>
        <end position="995"/>
    </location>
</feature>
<evidence type="ECO:0000313" key="5">
    <source>
        <dbReference type="EMBL" id="KAK7026375.1"/>
    </source>
</evidence>
<dbReference type="InterPro" id="IPR011009">
    <property type="entry name" value="Kinase-like_dom_sf"/>
</dbReference>
<dbReference type="Proteomes" id="UP001362999">
    <property type="component" value="Unassembled WGS sequence"/>
</dbReference>
<dbReference type="SMART" id="SM00220">
    <property type="entry name" value="S_TKc"/>
    <property type="match status" value="1"/>
</dbReference>
<keyword evidence="5" id="KW-0418">Kinase</keyword>
<dbReference type="AlphaFoldDB" id="A0AAW0BI39"/>